<comment type="caution">
    <text evidence="5">The sequence shown here is derived from an EMBL/GenBank/DDBJ whole genome shotgun (WGS) entry which is preliminary data.</text>
</comment>
<dbReference type="InterPro" id="IPR049165">
    <property type="entry name" value="GH39_as"/>
</dbReference>
<sequence length="491" mass="55456">MAASFSCKLDATPIQLSRPWQHSVGSCHAPTALRADWQAQMRQARAELGFRHVRFHGILCDDMGTLICQNGQLLYSFFNTDQIFDFLLSIGMKPLVELSFMPNTLASGGTTVFHYRANVTPPRDYREWGDLIYKLVRHWVDRYGISEVSQWPFEVWNEPNLDAFWIAGQQAYFTLYQTTVEAIKHVDPRLQVGGPATAQNAWIDEFLQYCDSNKLAADFISTHFYPTDAFGEIGADTMTRLEHAPKDAMRSRALQAREQAVGRPLYYTEWNITSNPRDPLRDQSFAAALAVRIAMSVDDVVDAYSFWTFSDIFEENYFPSVPFHGGFGLMNIHGIAKPIYRAFQFMLQFGDVRYPTEGNHETVAVWVGRKIDGAHAPTNILLINQAMPRHAINDEPIQVCLSGTDGRHSRKVLIARIDEDHCNPARAWRDLGQPEYLSTAELEKIRSASEPAPTILACSEEGGVIVIDVTLPPQSLALVSIEWEHHDPSES</sequence>
<evidence type="ECO:0000313" key="5">
    <source>
        <dbReference type="EMBL" id="MFC3107743.1"/>
    </source>
</evidence>
<dbReference type="PROSITE" id="PS01027">
    <property type="entry name" value="GLYCOSYL_HYDROL_F39"/>
    <property type="match status" value="1"/>
</dbReference>
<dbReference type="Gene3D" id="2.60.40.1500">
    <property type="entry name" value="Glycosyl hydrolase domain, family 39"/>
    <property type="match status" value="1"/>
</dbReference>
<gene>
    <name evidence="5" type="ORF">ACFOFO_07175</name>
</gene>
<keyword evidence="3" id="KW-0326">Glycosidase</keyword>
<dbReference type="EMBL" id="JBHRTP010000018">
    <property type="protein sequence ID" value="MFC3107743.1"/>
    <property type="molecule type" value="Genomic_DNA"/>
</dbReference>
<dbReference type="PANTHER" id="PTHR12631">
    <property type="entry name" value="ALPHA-L-IDURONIDASE"/>
    <property type="match status" value="1"/>
</dbReference>
<accession>A0ABV7F0R9</accession>
<evidence type="ECO:0000313" key="6">
    <source>
        <dbReference type="Proteomes" id="UP001595530"/>
    </source>
</evidence>
<evidence type="ECO:0000256" key="2">
    <source>
        <dbReference type="ARBA" id="ARBA00022801"/>
    </source>
</evidence>
<protein>
    <submittedName>
        <fullName evidence="5">Glycosyl hydrolase</fullName>
    </submittedName>
</protein>
<dbReference type="Gene3D" id="3.20.20.80">
    <property type="entry name" value="Glycosidases"/>
    <property type="match status" value="1"/>
</dbReference>
<dbReference type="Proteomes" id="UP001595530">
    <property type="component" value="Unassembled WGS sequence"/>
</dbReference>
<dbReference type="InterPro" id="IPR017853">
    <property type="entry name" value="GH"/>
</dbReference>
<comment type="similarity">
    <text evidence="1">Belongs to the glycosyl hydrolase 39 family.</text>
</comment>
<dbReference type="RefSeq" id="WP_390331247.1">
    <property type="nucleotide sequence ID" value="NZ_JBHRTP010000018.1"/>
</dbReference>
<dbReference type="Pfam" id="PF01229">
    <property type="entry name" value="Glyco_hydro_39"/>
    <property type="match status" value="1"/>
</dbReference>
<feature type="domain" description="Glycosyl hydrolases family 39 N-terminal catalytic" evidence="4">
    <location>
        <begin position="15"/>
        <end position="454"/>
    </location>
</feature>
<dbReference type="PRINTS" id="PR00745">
    <property type="entry name" value="GLHYDRLASE39"/>
</dbReference>
<dbReference type="InterPro" id="IPR049166">
    <property type="entry name" value="GH39_cat"/>
</dbReference>
<evidence type="ECO:0000259" key="4">
    <source>
        <dbReference type="Pfam" id="PF01229"/>
    </source>
</evidence>
<proteinExistence type="inferred from homology"/>
<dbReference type="PANTHER" id="PTHR12631:SF10">
    <property type="entry name" value="BETA-XYLOSIDASE-LIKE PROTEIN-RELATED"/>
    <property type="match status" value="1"/>
</dbReference>
<evidence type="ECO:0000256" key="1">
    <source>
        <dbReference type="ARBA" id="ARBA00008875"/>
    </source>
</evidence>
<reference evidence="6" key="1">
    <citation type="journal article" date="2019" name="Int. J. Syst. Evol. Microbiol.">
        <title>The Global Catalogue of Microorganisms (GCM) 10K type strain sequencing project: providing services to taxonomists for standard genome sequencing and annotation.</title>
        <authorList>
            <consortium name="The Broad Institute Genomics Platform"/>
            <consortium name="The Broad Institute Genome Sequencing Center for Infectious Disease"/>
            <person name="Wu L."/>
            <person name="Ma J."/>
        </authorList>
    </citation>
    <scope>NUCLEOTIDE SEQUENCE [LARGE SCALE GENOMIC DNA]</scope>
    <source>
        <strain evidence="6">KCTC 42986</strain>
    </source>
</reference>
<organism evidence="5 6">
    <name type="scientific">Undibacterium arcticum</name>
    <dbReference type="NCBI Taxonomy" id="1762892"/>
    <lineage>
        <taxon>Bacteria</taxon>
        <taxon>Pseudomonadati</taxon>
        <taxon>Pseudomonadota</taxon>
        <taxon>Betaproteobacteria</taxon>
        <taxon>Burkholderiales</taxon>
        <taxon>Oxalobacteraceae</taxon>
        <taxon>Undibacterium</taxon>
    </lineage>
</organism>
<dbReference type="SUPFAM" id="SSF51445">
    <property type="entry name" value="(Trans)glycosidases"/>
    <property type="match status" value="1"/>
</dbReference>
<keyword evidence="6" id="KW-1185">Reference proteome</keyword>
<dbReference type="InterPro" id="IPR051923">
    <property type="entry name" value="Glycosyl_Hydrolase_39"/>
</dbReference>
<keyword evidence="2 5" id="KW-0378">Hydrolase</keyword>
<dbReference type="GO" id="GO:0016787">
    <property type="term" value="F:hydrolase activity"/>
    <property type="evidence" value="ECO:0007669"/>
    <property type="project" value="UniProtKB-KW"/>
</dbReference>
<name>A0ABV7F0R9_9BURK</name>
<dbReference type="SUPFAM" id="SSF51011">
    <property type="entry name" value="Glycosyl hydrolase domain"/>
    <property type="match status" value="1"/>
</dbReference>
<evidence type="ECO:0000256" key="3">
    <source>
        <dbReference type="ARBA" id="ARBA00023295"/>
    </source>
</evidence>
<dbReference type="InterPro" id="IPR000514">
    <property type="entry name" value="Glyco_hydro_39"/>
</dbReference>